<accession>A0AAN0KIV3</accession>
<evidence type="ECO:0000313" key="2">
    <source>
        <dbReference type="EMBL" id="BEH02790.1"/>
    </source>
</evidence>
<protein>
    <recommendedName>
        <fullName evidence="1">Schlafen AlbA-2 domain-containing protein</fullName>
    </recommendedName>
</protein>
<feature type="domain" description="Schlafen AlbA-2" evidence="1">
    <location>
        <begin position="32"/>
        <end position="168"/>
    </location>
</feature>
<reference evidence="2" key="1">
    <citation type="journal article" date="2024" name="Int. J. Syst. Evol. Microbiol.">
        <title>Brooklawnia propionicigenes sp. nov., a facultatively anaerobic, propionate-producing bacterium isolated from a methanogenic reactor treating waste from cattle farms.</title>
        <authorList>
            <person name="Akita Y."/>
            <person name="Ueki A."/>
            <person name="Tonouchi A."/>
            <person name="Sugawara Y."/>
            <person name="Honma S."/>
            <person name="Kaku N."/>
            <person name="Ueki K."/>
        </authorList>
    </citation>
    <scope>NUCLEOTIDE SEQUENCE</scope>
    <source>
        <strain evidence="2">SH051</strain>
    </source>
</reference>
<organism evidence="2 3">
    <name type="scientific">Brooklawnia propionicigenes</name>
    <dbReference type="NCBI Taxonomy" id="3041175"/>
    <lineage>
        <taxon>Bacteria</taxon>
        <taxon>Bacillati</taxon>
        <taxon>Actinomycetota</taxon>
        <taxon>Actinomycetes</taxon>
        <taxon>Propionibacteriales</taxon>
        <taxon>Propionibacteriaceae</taxon>
        <taxon>Brooklawnia</taxon>
    </lineage>
</organism>
<dbReference type="Proteomes" id="UP001431656">
    <property type="component" value="Chromosome"/>
</dbReference>
<gene>
    <name evidence="2" type="ORF">brsh051_20710</name>
</gene>
<dbReference type="Pfam" id="PF04326">
    <property type="entry name" value="SLFN_AlbA_2"/>
    <property type="match status" value="1"/>
</dbReference>
<dbReference type="Gene3D" id="3.30.950.30">
    <property type="entry name" value="Schlafen, AAA domain"/>
    <property type="match status" value="1"/>
</dbReference>
<keyword evidence="3" id="KW-1185">Reference proteome</keyword>
<evidence type="ECO:0000313" key="3">
    <source>
        <dbReference type="Proteomes" id="UP001431656"/>
    </source>
</evidence>
<sequence>MSLADHSTRPLSDDQSWIELVRAISAAKEVDETLWLEWKSHLDLAAKVDQFALAKEILAMANRDVRAASVYCEGWAYIVVGASEEGIGGIEPQASASLEQKLSRYLGTGKEAPRWHLHNVTVDDRNVLIIEVEPPKDGDRMYTLHRDSPTGARAGTVFTRIAEKSEQASPAQIVMLEDRLVDGGFEERIMERVALVCTTLDAHVDFDESNAAQRLFAVITDQPAISVAPSVSVWLHPVPRLRFSASIPGGPSTLWPPRTTHMLAVYPAGYDLRTAYSDVRDTMKALNRPYAISDHNTPEPGNLIAVCTESFGELHSAVKLLLRAGPAGSIGMHSSIQAIRIQTCPDTFDYKVSI</sequence>
<proteinExistence type="predicted"/>
<dbReference type="InterPro" id="IPR007421">
    <property type="entry name" value="Schlafen_AlbA_2_dom"/>
</dbReference>
<dbReference type="InterPro" id="IPR038461">
    <property type="entry name" value="Schlafen_AlbA_2_dom_sf"/>
</dbReference>
<dbReference type="KEGG" id="broo:brsh051_20710"/>
<dbReference type="RefSeq" id="WP_286264709.1">
    <property type="nucleotide sequence ID" value="NZ_AP028056.1"/>
</dbReference>
<evidence type="ECO:0000259" key="1">
    <source>
        <dbReference type="Pfam" id="PF04326"/>
    </source>
</evidence>
<dbReference type="EMBL" id="AP028056">
    <property type="protein sequence ID" value="BEH02790.1"/>
    <property type="molecule type" value="Genomic_DNA"/>
</dbReference>
<dbReference type="AlphaFoldDB" id="A0AAN0KIV3"/>
<name>A0AAN0KIV3_9ACTN</name>